<feature type="region of interest" description="Disordered" evidence="2">
    <location>
        <begin position="87"/>
        <end position="232"/>
    </location>
</feature>
<feature type="compositionally biased region" description="Polar residues" evidence="2">
    <location>
        <begin position="1388"/>
        <end position="1402"/>
    </location>
</feature>
<feature type="compositionally biased region" description="Polar residues" evidence="2">
    <location>
        <begin position="553"/>
        <end position="563"/>
    </location>
</feature>
<feature type="region of interest" description="Disordered" evidence="2">
    <location>
        <begin position="668"/>
        <end position="1038"/>
    </location>
</feature>
<feature type="compositionally biased region" description="Polar residues" evidence="2">
    <location>
        <begin position="731"/>
        <end position="740"/>
    </location>
</feature>
<dbReference type="RefSeq" id="XP_027614353.1">
    <property type="nucleotide sequence ID" value="XM_027758552.1"/>
</dbReference>
<gene>
    <name evidence="3" type="ORF">SCP_0504890</name>
</gene>
<accession>A0A401GMN0</accession>
<feature type="compositionally biased region" description="Pro residues" evidence="2">
    <location>
        <begin position="760"/>
        <end position="770"/>
    </location>
</feature>
<dbReference type="STRING" id="139825.A0A401GMN0"/>
<feature type="region of interest" description="Disordered" evidence="2">
    <location>
        <begin position="546"/>
        <end position="565"/>
    </location>
</feature>
<feature type="compositionally biased region" description="Polar residues" evidence="2">
    <location>
        <begin position="485"/>
        <end position="526"/>
    </location>
</feature>
<evidence type="ECO:0000256" key="1">
    <source>
        <dbReference type="SAM" id="Coils"/>
    </source>
</evidence>
<dbReference type="GeneID" id="38780357"/>
<sequence length="1402" mass="150065">MLYSMFNRRKGQKKTTNFTTVKRAQSPPSPASFVSPEIVDIHEKVSVDAHAHAQSNGFNSSRASTPRVQLDLDHHSMSISDWFPQGMLGSEIRSPPERNVSLPGGSGGSGHGHGTVSSSRNASRTREISPPSPVDDVIVIKPTKPEPEQAEPFTITSVMDADAHSTQSITSTSDGTPSRKPTPIRIPDNPAAAKVQVQHPASEGVSASQTSNLALPGSNVSTRPPTPGSAYTEEISSAISGTTLARALVANSFIFTADTRASRYRNGVTRQDSAILPRGDHALMHSPSDRRASSSTDIHSPERPPSVPPVPPLPPSADTCGSLDSAGSAGRIRKNSVAAPESRRGSAEFSHALEVLRGHKDQPSAVPPISPITEAPSPAPSVPNTPSIWDGVSHTSNRSSQKPPSIRCSVHTKDDDVVPPSPLVEQEHVSTEPPASSTVSSDSGPSERVAHRRSKFMLDLTVEGATFSSPQPLPALPTTTTGSSYSANSFEKQGTSTAGTSLKTSVSGSNAKSPSVTRSRSDSGLRNYNAPYRPVVLLPIGERPRSVQVPHSPISSPVSTRTPSDTDLRARMYLGAGVPISATARHIGETPVDSPDLLDFMFPVAPTNLTYERSGSHLAPLAISPQDQQSSLRNSSVESLIAGSASRQTFPETPYAFSPLWSAGVASPIPPPPARPGMEHARSLPRTNRGGVLMRFTQRNPLSRSTSFGGASPPRHPPLSTEIIQRKSSESDPGTTGSSEYSHEQPQARLSRIEESRSPSNPPSHSPSPEPSLASGRSGRAPSDGAHTREGGCTSASFLHASSARGSMAMAESRSPLRSPLPPLPVPAARTPPTTPLPAVPAIEYPLGSPPPFYAPSEEPSSTIATLEVRLQAETDNGVPERLSMPPVRAASPQLSSLLPRKRALSPLPSPPPSGVPSPQPPSPRSVVGTQQTPDHAPPSYVDDMRRPSPPDTPPSRLTAILVSNRAVTPDLGTPTTTSKRTPRTRPPLPLGPRKPSNSTASSLFSGRSRNGSVSSTTNLSSHHPMRRPSAATLSASLPRFQRTAAKFKGLTMEQAQWTFTSQQLQEVVSSAIKQTVDPSAIRLLPLDTLNHGVADEIHRLEALSAELKNEYRLNARRRRMLMSSLTSTMDSLEHPDTPAIYRMLDELSDLDETLDQLAEELYNATDQLSQLNLLREMHKSSALAMALRKLNTKVVQQIAESQKLREQMAALEAERDDAWKQAQEIAREFDDMTDKTAAPAREESVSRRSSRVLVARKNSTRKAELRSSLHTRSQRSSTSDAHRNSTAGSPGVRSAPIEEIPPVPRLPIRTPLGIMTDVPSGHSTADLMSDSASSGLRALTEAQRELCEILGISLEELRPSRPQSMSTFEGRGVSPRKRRNSEVLATKQRTPGSAQATFRIS</sequence>
<evidence type="ECO:0000313" key="4">
    <source>
        <dbReference type="Proteomes" id="UP000287166"/>
    </source>
</evidence>
<feature type="region of interest" description="Disordered" evidence="2">
    <location>
        <begin position="466"/>
        <end position="528"/>
    </location>
</feature>
<feature type="compositionally biased region" description="Pro residues" evidence="2">
    <location>
        <begin position="908"/>
        <end position="924"/>
    </location>
</feature>
<keyword evidence="4" id="KW-1185">Reference proteome</keyword>
<comment type="caution">
    <text evidence="3">The sequence shown here is derived from an EMBL/GenBank/DDBJ whole genome shotgun (WGS) entry which is preliminary data.</text>
</comment>
<feature type="compositionally biased region" description="Polar residues" evidence="2">
    <location>
        <begin position="697"/>
        <end position="709"/>
    </location>
</feature>
<evidence type="ECO:0000256" key="2">
    <source>
        <dbReference type="SAM" id="MobiDB-lite"/>
    </source>
</evidence>
<reference evidence="3 4" key="1">
    <citation type="journal article" date="2018" name="Sci. Rep.">
        <title>Genome sequence of the cauliflower mushroom Sparassis crispa (Hanabiratake) and its association with beneficial usage.</title>
        <authorList>
            <person name="Kiyama R."/>
            <person name="Furutani Y."/>
            <person name="Kawaguchi K."/>
            <person name="Nakanishi T."/>
        </authorList>
    </citation>
    <scope>NUCLEOTIDE SEQUENCE [LARGE SCALE GENOMIC DNA]</scope>
</reference>
<feature type="compositionally biased region" description="Polar residues" evidence="2">
    <location>
        <begin position="433"/>
        <end position="444"/>
    </location>
</feature>
<feature type="region of interest" description="Disordered" evidence="2">
    <location>
        <begin position="1359"/>
        <end position="1402"/>
    </location>
</feature>
<feature type="compositionally biased region" description="Polar residues" evidence="2">
    <location>
        <begin position="205"/>
        <end position="223"/>
    </location>
</feature>
<feature type="compositionally biased region" description="Pro residues" evidence="2">
    <location>
        <begin position="303"/>
        <end position="315"/>
    </location>
</feature>
<proteinExistence type="predicted"/>
<dbReference type="Proteomes" id="UP000287166">
    <property type="component" value="Unassembled WGS sequence"/>
</dbReference>
<feature type="region of interest" description="Disordered" evidence="2">
    <location>
        <begin position="1"/>
        <end position="34"/>
    </location>
</feature>
<feature type="compositionally biased region" description="Basic and acidic residues" evidence="2">
    <location>
        <begin position="1231"/>
        <end position="1247"/>
    </location>
</feature>
<feature type="compositionally biased region" description="Basic and acidic residues" evidence="2">
    <location>
        <begin position="278"/>
        <end position="292"/>
    </location>
</feature>
<organism evidence="3 4">
    <name type="scientific">Sparassis crispa</name>
    <dbReference type="NCBI Taxonomy" id="139825"/>
    <lineage>
        <taxon>Eukaryota</taxon>
        <taxon>Fungi</taxon>
        <taxon>Dikarya</taxon>
        <taxon>Basidiomycota</taxon>
        <taxon>Agaricomycotina</taxon>
        <taxon>Agaricomycetes</taxon>
        <taxon>Polyporales</taxon>
        <taxon>Sparassidaceae</taxon>
        <taxon>Sparassis</taxon>
    </lineage>
</organism>
<feature type="coiled-coil region" evidence="1">
    <location>
        <begin position="1141"/>
        <end position="1222"/>
    </location>
</feature>
<feature type="compositionally biased region" description="Polar residues" evidence="2">
    <location>
        <begin position="998"/>
        <end position="1022"/>
    </location>
</feature>
<protein>
    <submittedName>
        <fullName evidence="3">Uncharacterized protein</fullName>
    </submittedName>
</protein>
<dbReference type="InParanoid" id="A0A401GMN0"/>
<dbReference type="EMBL" id="BFAD01000005">
    <property type="protein sequence ID" value="GBE83440.1"/>
    <property type="molecule type" value="Genomic_DNA"/>
</dbReference>
<feature type="region of interest" description="Disordered" evidence="2">
    <location>
        <begin position="1231"/>
        <end position="1330"/>
    </location>
</feature>
<feature type="compositionally biased region" description="Polar residues" evidence="2">
    <location>
        <begin position="1269"/>
        <end position="1289"/>
    </location>
</feature>
<evidence type="ECO:0000313" key="3">
    <source>
        <dbReference type="EMBL" id="GBE83440.1"/>
    </source>
</evidence>
<feature type="compositionally biased region" description="Polar residues" evidence="2">
    <location>
        <begin position="384"/>
        <end position="403"/>
    </location>
</feature>
<feature type="region of interest" description="Disordered" evidence="2">
    <location>
        <begin position="272"/>
        <end position="450"/>
    </location>
</feature>
<dbReference type="OrthoDB" id="3271284at2759"/>
<keyword evidence="1" id="KW-0175">Coiled coil</keyword>
<feature type="compositionally biased region" description="Polar residues" evidence="2">
    <location>
        <begin position="14"/>
        <end position="23"/>
    </location>
</feature>
<feature type="compositionally biased region" description="Polar residues" evidence="2">
    <location>
        <begin position="164"/>
        <end position="176"/>
    </location>
</feature>
<feature type="compositionally biased region" description="Gly residues" evidence="2">
    <location>
        <begin position="104"/>
        <end position="113"/>
    </location>
</feature>
<name>A0A401GMN0_9APHY</name>